<dbReference type="SUPFAM" id="SSF81665">
    <property type="entry name" value="Calcium ATPase, transmembrane domain M"/>
    <property type="match status" value="1"/>
</dbReference>
<evidence type="ECO:0000256" key="2">
    <source>
        <dbReference type="ARBA" id="ARBA00004141"/>
    </source>
</evidence>
<keyword evidence="9 10" id="KW-0472">Membrane</keyword>
<keyword evidence="8 10" id="KW-1133">Transmembrane helix</keyword>
<dbReference type="GO" id="GO:0005524">
    <property type="term" value="F:ATP binding"/>
    <property type="evidence" value="ECO:0007669"/>
    <property type="project" value="UniProtKB-UniRule"/>
</dbReference>
<comment type="function">
    <text evidence="1">The plasma membrane ATPase of plants and fungi is a hydrogen ion pump. The proton gradient it generates drives the active transport of nutrients by H(+)-symport. The resulting external acidification and/or internal alkinization may mediate growth responses.</text>
</comment>
<dbReference type="AlphaFoldDB" id="A0A8H5V6I7"/>
<keyword evidence="10" id="KW-0813">Transport</keyword>
<feature type="transmembrane region" description="Helical" evidence="10">
    <location>
        <begin position="935"/>
        <end position="962"/>
    </location>
</feature>
<keyword evidence="10" id="KW-0375">Hydrogen ion transport</keyword>
<dbReference type="GeneID" id="59310873"/>
<dbReference type="Pfam" id="PF00690">
    <property type="entry name" value="Cation_ATPase_N"/>
    <property type="match status" value="1"/>
</dbReference>
<feature type="domain" description="Cation-transporting P-type ATPase N-terminal" evidence="12">
    <location>
        <begin position="87"/>
        <end position="157"/>
    </location>
</feature>
<feature type="transmembrane region" description="Helical" evidence="10">
    <location>
        <begin position="829"/>
        <end position="847"/>
    </location>
</feature>
<dbReference type="OrthoDB" id="116380at2759"/>
<dbReference type="GO" id="GO:0008553">
    <property type="term" value="F:P-type proton-exporting transporter activity"/>
    <property type="evidence" value="ECO:0007669"/>
    <property type="project" value="UniProtKB-UniRule"/>
</dbReference>
<dbReference type="InterPro" id="IPR044492">
    <property type="entry name" value="P_typ_ATPase_HD_dom"/>
</dbReference>
<comment type="caution">
    <text evidence="13">The sequence shown here is derived from an EMBL/GenBank/DDBJ whole genome shotgun (WGS) entry which is preliminary data.</text>
</comment>
<dbReference type="PRINTS" id="PR00120">
    <property type="entry name" value="HATPASE"/>
</dbReference>
<evidence type="ECO:0000256" key="9">
    <source>
        <dbReference type="ARBA" id="ARBA00023136"/>
    </source>
</evidence>
<dbReference type="Proteomes" id="UP000547976">
    <property type="component" value="Unassembled WGS sequence"/>
</dbReference>
<dbReference type="GO" id="GO:0120029">
    <property type="term" value="P:proton export across plasma membrane"/>
    <property type="evidence" value="ECO:0007669"/>
    <property type="project" value="UniProtKB-UniRule"/>
</dbReference>
<dbReference type="SFLD" id="SFLDF00027">
    <property type="entry name" value="p-type_atpase"/>
    <property type="match status" value="1"/>
</dbReference>
<feature type="region of interest" description="Disordered" evidence="11">
    <location>
        <begin position="1113"/>
        <end position="1134"/>
    </location>
</feature>
<keyword evidence="5 10" id="KW-0547">Nucleotide-binding</keyword>
<keyword evidence="7 10" id="KW-1278">Translocase</keyword>
<dbReference type="InterPro" id="IPR006534">
    <property type="entry name" value="P-type_ATPase_IIIA"/>
</dbReference>
<feature type="transmembrane region" description="Helical" evidence="10">
    <location>
        <begin position="161"/>
        <end position="177"/>
    </location>
</feature>
<reference evidence="13 14" key="1">
    <citation type="submission" date="2020-05" db="EMBL/GenBank/DDBJ databases">
        <title>Identification and distribution of gene clusters putatively required for synthesis of sphingolipid metabolism inhibitors in phylogenetically diverse species of the filamentous fungus Fusarium.</title>
        <authorList>
            <person name="Kim H.-S."/>
            <person name="Busman M."/>
            <person name="Brown D.W."/>
            <person name="Divon H."/>
            <person name="Uhlig S."/>
            <person name="Proctor R.H."/>
        </authorList>
    </citation>
    <scope>NUCLEOTIDE SEQUENCE [LARGE SCALE GENOMIC DNA]</scope>
    <source>
        <strain evidence="13 14">NRRL 66333</strain>
    </source>
</reference>
<proteinExistence type="inferred from homology"/>
<comment type="similarity">
    <text evidence="3 10">Belongs to the cation transport ATPase (P-type) (TC 3.A.3) family. Type IIIA subfamily.</text>
</comment>
<dbReference type="NCBIfam" id="TIGR01647">
    <property type="entry name" value="ATPase-IIIA_H"/>
    <property type="match status" value="1"/>
</dbReference>
<evidence type="ECO:0000256" key="6">
    <source>
        <dbReference type="ARBA" id="ARBA00022840"/>
    </source>
</evidence>
<organism evidence="13 14">
    <name type="scientific">Gibberella subglutinans</name>
    <name type="common">Fusarium subglutinans</name>
    <dbReference type="NCBI Taxonomy" id="42677"/>
    <lineage>
        <taxon>Eukaryota</taxon>
        <taxon>Fungi</taxon>
        <taxon>Dikarya</taxon>
        <taxon>Ascomycota</taxon>
        <taxon>Pezizomycotina</taxon>
        <taxon>Sordariomycetes</taxon>
        <taxon>Hypocreomycetidae</taxon>
        <taxon>Hypocreales</taxon>
        <taxon>Nectriaceae</taxon>
        <taxon>Fusarium</taxon>
        <taxon>Fusarium fujikuroi species complex</taxon>
    </lineage>
</organism>
<evidence type="ECO:0000256" key="11">
    <source>
        <dbReference type="SAM" id="MobiDB-lite"/>
    </source>
</evidence>
<dbReference type="InterPro" id="IPR059000">
    <property type="entry name" value="ATPase_P-type_domA"/>
</dbReference>
<sequence>MSKLFRRRKNNNDDLESNAGRRASRTSRGGRAASIVDDSLGEFPALDHYISNYREDRRRAVDDRDGKVKKKHWWQFGSGVDAQEEPPAKKGTPDAWLETDLTAGLASDEVERRRQVTGWNELVSEKENMLVKFISFFRGPILYVMEVAALLAVGLGDWVDFGVIVGILMLNAFVGFYQEKQAADVVASLKGDIAMRCTVIRDSNEQEILARELVPGDILIVQEGGTVAADARLICDYTRPEDFELYKRLRAEDKLDRSDEEDEFADGADKEHDHDTSTEHDAHQHSHEQEPLDYRSRPLAAIDQSAITGESLAVEKYLGDVVYYTTGCKRGKAFALVQTTAKESFVGRTADLVQGAKDQGHFKAIMNNIGTSLLVLVMFWILIAWIGGFFHHIGMTEPGSQNLLHYALVLLIIGVPVGLPVVTTTTLAVGAAYLAKQKAIVQKLTAIESLAGVDILCSDKTGTLTANKLSIRDPWLAEGQDVNWMMAVAALASSHNLRTLDPIDKVTILTLKRYPEAREILKQGWVTESFTPFDPVSKRITAVCRLGNDKFWCVKGAPKAVLKLASGSEDESRIYKEKAQDFARRGFRSLGVAYKKNDGPWVILGLLSMFDPPREDTAQTIIEAGHLGVPVKMLTGDAIAIAKETCKMLSLGTKVYNSERLIHGGLSGSVQHDFVERADGFAEVFPEHKYTVVEMLQQRGHLTAMTGDGVNDAPSLKKADCGIAVEGASEAAQAAADIVFLAPGLSTIVLAIKTARQIFQRMKAYIQYRIALCLHLEIYLTLSMIIINETIRVDLIVFLALFADLATVAVAYDNAHWEPRPVEWQLPKIWVMSVILGILLALATWVLRGTLFLPNGGIVQNFGSVQEILFLEVALTENWLIFVTRGGKTWPSWQLVFAILGVDILATLFCLFGWMSGTGEISHPESNFKQSSNGWVDIVTVVIVWLYSFGVTVVIAIVYFVLNKLSWLDNLGRKDRKKKDTKLENILGHLQKLAIEHEFDEKTGKNEISQGRLQSLLNAPLEFSTRNLPSSSLLPRDKRNYDSMIHAYFFPSFFSTSIFQPSYEFPEIRRMTLPFFYTKFTCETMATPIVSLSEEDASWKQWDEIIPCVWPEVAAPSPQPTPNPPAPIEEDPSVELSWQELQARTDAYCNRQRRPSKL</sequence>
<dbReference type="SMART" id="SM00831">
    <property type="entry name" value="Cation_ATPase_N"/>
    <property type="match status" value="1"/>
</dbReference>
<feature type="transmembrane region" description="Helical" evidence="10">
    <location>
        <begin position="406"/>
        <end position="434"/>
    </location>
</feature>
<dbReference type="InterPro" id="IPR023298">
    <property type="entry name" value="ATPase_P-typ_TM_dom_sf"/>
</dbReference>
<dbReference type="Gene3D" id="2.70.150.10">
    <property type="entry name" value="Calcium-transporting ATPase, cytoplasmic transduction domain A"/>
    <property type="match status" value="2"/>
</dbReference>
<comment type="catalytic activity">
    <reaction evidence="10">
        <text>ATP + H2O + H(+)(in) = ADP + phosphate + 2 H(+)(out)</text>
        <dbReference type="Rhea" id="RHEA:20852"/>
        <dbReference type="ChEBI" id="CHEBI:15377"/>
        <dbReference type="ChEBI" id="CHEBI:15378"/>
        <dbReference type="ChEBI" id="CHEBI:30616"/>
        <dbReference type="ChEBI" id="CHEBI:43474"/>
        <dbReference type="ChEBI" id="CHEBI:456216"/>
        <dbReference type="EC" id="7.1.2.1"/>
    </reaction>
</comment>
<dbReference type="SUPFAM" id="SSF56784">
    <property type="entry name" value="HAD-like"/>
    <property type="match status" value="1"/>
</dbReference>
<dbReference type="RefSeq" id="XP_036543315.1">
    <property type="nucleotide sequence ID" value="XM_036676155.1"/>
</dbReference>
<dbReference type="PROSITE" id="PS00154">
    <property type="entry name" value="ATPASE_E1_E2"/>
    <property type="match status" value="1"/>
</dbReference>
<keyword evidence="10" id="KW-0406">Ion transport</keyword>
<dbReference type="InterPro" id="IPR001757">
    <property type="entry name" value="P_typ_ATPase"/>
</dbReference>
<dbReference type="Gene3D" id="1.20.1110.10">
    <property type="entry name" value="Calcium-transporting ATPase, transmembrane domain"/>
    <property type="match status" value="2"/>
</dbReference>
<evidence type="ECO:0000256" key="8">
    <source>
        <dbReference type="ARBA" id="ARBA00022989"/>
    </source>
</evidence>
<dbReference type="NCBIfam" id="TIGR01494">
    <property type="entry name" value="ATPase_P-type"/>
    <property type="match status" value="2"/>
</dbReference>
<feature type="compositionally biased region" description="Basic and acidic residues" evidence="11">
    <location>
        <begin position="267"/>
        <end position="292"/>
    </location>
</feature>
<feature type="compositionally biased region" description="Pro residues" evidence="11">
    <location>
        <begin position="1117"/>
        <end position="1127"/>
    </location>
</feature>
<feature type="transmembrane region" description="Helical" evidence="10">
    <location>
        <begin position="793"/>
        <end position="817"/>
    </location>
</feature>
<dbReference type="InterPro" id="IPR023214">
    <property type="entry name" value="HAD_sf"/>
</dbReference>
<protein>
    <recommendedName>
        <fullName evidence="10">Plasma membrane ATPase</fullName>
        <ecNumber evidence="10">7.1.2.1</ecNumber>
    </recommendedName>
</protein>
<dbReference type="EC" id="7.1.2.1" evidence="10"/>
<dbReference type="SFLD" id="SFLDG00002">
    <property type="entry name" value="C1.7:_P-type_atpase_like"/>
    <property type="match status" value="1"/>
</dbReference>
<dbReference type="InterPro" id="IPR004014">
    <property type="entry name" value="ATPase_P-typ_cation-transptr_N"/>
</dbReference>
<dbReference type="SFLD" id="SFLDS00003">
    <property type="entry name" value="Haloacid_Dehalogenase"/>
    <property type="match status" value="1"/>
</dbReference>
<evidence type="ECO:0000256" key="5">
    <source>
        <dbReference type="ARBA" id="ARBA00022741"/>
    </source>
</evidence>
<dbReference type="FunFam" id="3.40.50.1000:FF:000008">
    <property type="entry name" value="Plasma membrane ATPase"/>
    <property type="match status" value="1"/>
</dbReference>
<feature type="region of interest" description="Disordered" evidence="11">
    <location>
        <begin position="257"/>
        <end position="292"/>
    </location>
</feature>
<evidence type="ECO:0000256" key="7">
    <source>
        <dbReference type="ARBA" id="ARBA00022967"/>
    </source>
</evidence>
<dbReference type="CDD" id="cd02076">
    <property type="entry name" value="P-type_ATPase_H"/>
    <property type="match status" value="1"/>
</dbReference>
<keyword evidence="4 10" id="KW-0812">Transmembrane</keyword>
<dbReference type="SUPFAM" id="SSF81653">
    <property type="entry name" value="Calcium ATPase, transduction domain A"/>
    <property type="match status" value="2"/>
</dbReference>
<feature type="transmembrane region" description="Helical" evidence="10">
    <location>
        <begin position="373"/>
        <end position="394"/>
    </location>
</feature>
<keyword evidence="6 10" id="KW-0067">ATP-binding</keyword>
<feature type="transmembrane region" description="Helical" evidence="10">
    <location>
        <begin position="136"/>
        <end position="155"/>
    </location>
</feature>
<feature type="transmembrane region" description="Helical" evidence="10">
    <location>
        <begin position="867"/>
        <end position="883"/>
    </location>
</feature>
<comment type="subcellular location">
    <subcellularLocation>
        <location evidence="10">Cell membrane</location>
        <topology evidence="10">Multi-pass membrane protein</topology>
    </subcellularLocation>
    <subcellularLocation>
        <location evidence="2">Membrane</location>
        <topology evidence="2">Multi-pass membrane protein</topology>
    </subcellularLocation>
</comment>
<dbReference type="InterPro" id="IPR018303">
    <property type="entry name" value="ATPase_P-typ_P_site"/>
</dbReference>
<dbReference type="Pfam" id="PF00702">
    <property type="entry name" value="Hydrolase"/>
    <property type="match status" value="1"/>
</dbReference>
<evidence type="ECO:0000313" key="14">
    <source>
        <dbReference type="Proteomes" id="UP000547976"/>
    </source>
</evidence>
<gene>
    <name evidence="13" type="ORF">FSUBG_1147</name>
</gene>
<name>A0A8H5V6I7_GIBSU</name>
<dbReference type="Pfam" id="PF00122">
    <property type="entry name" value="E1-E2_ATPase"/>
    <property type="match status" value="2"/>
</dbReference>
<dbReference type="Gene3D" id="3.40.1110.10">
    <property type="entry name" value="Calcium-transporting ATPase, cytoplasmic domain N"/>
    <property type="match status" value="1"/>
</dbReference>
<dbReference type="Gene3D" id="3.40.50.1000">
    <property type="entry name" value="HAD superfamily/HAD-like"/>
    <property type="match status" value="1"/>
</dbReference>
<keyword evidence="10" id="KW-0460">Magnesium</keyword>
<evidence type="ECO:0000256" key="1">
    <source>
        <dbReference type="ARBA" id="ARBA00003417"/>
    </source>
</evidence>
<evidence type="ECO:0000259" key="12">
    <source>
        <dbReference type="SMART" id="SM00831"/>
    </source>
</evidence>
<dbReference type="PANTHER" id="PTHR42861">
    <property type="entry name" value="CALCIUM-TRANSPORTING ATPASE"/>
    <property type="match status" value="1"/>
</dbReference>
<feature type="transmembrane region" description="Helical" evidence="10">
    <location>
        <begin position="766"/>
        <end position="787"/>
    </location>
</feature>
<dbReference type="FunFam" id="3.40.1110.10:FF:000005">
    <property type="entry name" value="Plasma membrane ATPase"/>
    <property type="match status" value="1"/>
</dbReference>
<evidence type="ECO:0000256" key="3">
    <source>
        <dbReference type="ARBA" id="ARBA00008804"/>
    </source>
</evidence>
<feature type="transmembrane region" description="Helical" evidence="10">
    <location>
        <begin position="895"/>
        <end position="915"/>
    </location>
</feature>
<accession>A0A8H5V6I7</accession>
<dbReference type="PRINTS" id="PR00119">
    <property type="entry name" value="CATATPASE"/>
</dbReference>
<evidence type="ECO:0000256" key="10">
    <source>
        <dbReference type="RuleBase" id="RU362083"/>
    </source>
</evidence>
<feature type="region of interest" description="Disordered" evidence="11">
    <location>
        <begin position="1"/>
        <end position="34"/>
    </location>
</feature>
<dbReference type="InterPro" id="IPR036412">
    <property type="entry name" value="HAD-like_sf"/>
</dbReference>
<dbReference type="GO" id="GO:0005886">
    <property type="term" value="C:plasma membrane"/>
    <property type="evidence" value="ECO:0007669"/>
    <property type="project" value="UniProtKB-SubCell"/>
</dbReference>
<keyword evidence="14" id="KW-1185">Reference proteome</keyword>
<evidence type="ECO:0000256" key="4">
    <source>
        <dbReference type="ARBA" id="ARBA00022692"/>
    </source>
</evidence>
<dbReference type="GO" id="GO:0016887">
    <property type="term" value="F:ATP hydrolysis activity"/>
    <property type="evidence" value="ECO:0007669"/>
    <property type="project" value="InterPro"/>
</dbReference>
<dbReference type="InterPro" id="IPR008250">
    <property type="entry name" value="ATPase_P-typ_transduc_dom_A_sf"/>
</dbReference>
<dbReference type="InterPro" id="IPR023299">
    <property type="entry name" value="ATPase_P-typ_cyto_dom_N"/>
</dbReference>
<dbReference type="EMBL" id="JAAOAV010000005">
    <property type="protein sequence ID" value="KAF5612917.1"/>
    <property type="molecule type" value="Genomic_DNA"/>
</dbReference>
<evidence type="ECO:0000313" key="13">
    <source>
        <dbReference type="EMBL" id="KAF5612917.1"/>
    </source>
</evidence>